<feature type="domain" description="PIN" evidence="1">
    <location>
        <begin position="2"/>
        <end position="128"/>
    </location>
</feature>
<dbReference type="InterPro" id="IPR002716">
    <property type="entry name" value="PIN_dom"/>
</dbReference>
<sequence>MRVVFDINVYVQNAVDDESVWPEIEPLPPATGRAAADCVSIAFDGVDVRLFLSPHIIENTIRILAHLGHTDAGIARYIEALLDIVEMSGGAVMDPPKRDHGVADHEDNLILDLVLAADADVLVTDDTDLTALNPWNGRVILRPYEFVNRWLQSARHQR</sequence>
<dbReference type="Pfam" id="PF13470">
    <property type="entry name" value="PIN_3"/>
    <property type="match status" value="1"/>
</dbReference>
<organism evidence="2">
    <name type="scientific">freshwater metagenome</name>
    <dbReference type="NCBI Taxonomy" id="449393"/>
    <lineage>
        <taxon>unclassified sequences</taxon>
        <taxon>metagenomes</taxon>
        <taxon>ecological metagenomes</taxon>
    </lineage>
</organism>
<gene>
    <name evidence="2" type="ORF">UFOPK3516_00725</name>
</gene>
<dbReference type="EMBL" id="CAFBMB010000042">
    <property type="protein sequence ID" value="CAB4896715.1"/>
    <property type="molecule type" value="Genomic_DNA"/>
</dbReference>
<protein>
    <submittedName>
        <fullName evidence="2">Unannotated protein</fullName>
    </submittedName>
</protein>
<name>A0A6J7FTJ3_9ZZZZ</name>
<reference evidence="2" key="1">
    <citation type="submission" date="2020-05" db="EMBL/GenBank/DDBJ databases">
        <authorList>
            <person name="Chiriac C."/>
            <person name="Salcher M."/>
            <person name="Ghai R."/>
            <person name="Kavagutti S V."/>
        </authorList>
    </citation>
    <scope>NUCLEOTIDE SEQUENCE</scope>
</reference>
<accession>A0A6J7FTJ3</accession>
<dbReference type="AlphaFoldDB" id="A0A6J7FTJ3"/>
<evidence type="ECO:0000313" key="2">
    <source>
        <dbReference type="EMBL" id="CAB4896715.1"/>
    </source>
</evidence>
<proteinExistence type="predicted"/>
<evidence type="ECO:0000259" key="1">
    <source>
        <dbReference type="Pfam" id="PF13470"/>
    </source>
</evidence>